<evidence type="ECO:0000259" key="1">
    <source>
        <dbReference type="Pfam" id="PF06568"/>
    </source>
</evidence>
<dbReference type="Pfam" id="PF06568">
    <property type="entry name" value="YjiS-like"/>
    <property type="match status" value="1"/>
</dbReference>
<organism evidence="2 3">
    <name type="scientific">Hoeflea poritis</name>
    <dbReference type="NCBI Taxonomy" id="2993659"/>
    <lineage>
        <taxon>Bacteria</taxon>
        <taxon>Pseudomonadati</taxon>
        <taxon>Pseudomonadota</taxon>
        <taxon>Alphaproteobacteria</taxon>
        <taxon>Hyphomicrobiales</taxon>
        <taxon>Rhizobiaceae</taxon>
        <taxon>Hoeflea</taxon>
    </lineage>
</organism>
<reference evidence="2" key="1">
    <citation type="submission" date="2022-11" db="EMBL/GenBank/DDBJ databases">
        <title>Hoeflea poritis sp. nov., isolated from scleractinian coral Porites lutea.</title>
        <authorList>
            <person name="Zhang G."/>
            <person name="Wei Q."/>
            <person name="Cai L."/>
        </authorList>
    </citation>
    <scope>NUCLEOTIDE SEQUENCE</scope>
    <source>
        <strain evidence="2">E7-10</strain>
    </source>
</reference>
<feature type="domain" description="YjiS-like" evidence="1">
    <location>
        <begin position="40"/>
        <end position="68"/>
    </location>
</feature>
<protein>
    <recommendedName>
        <fullName evidence="1">YjiS-like domain-containing protein</fullName>
    </recommendedName>
</protein>
<dbReference type="EMBL" id="JAPJZH010000002">
    <property type="protein sequence ID" value="MDA4844705.1"/>
    <property type="molecule type" value="Genomic_DNA"/>
</dbReference>
<evidence type="ECO:0000313" key="3">
    <source>
        <dbReference type="Proteomes" id="UP001148313"/>
    </source>
</evidence>
<gene>
    <name evidence="2" type="ORF">OOZ53_05050</name>
</gene>
<dbReference type="Proteomes" id="UP001148313">
    <property type="component" value="Unassembled WGS sequence"/>
</dbReference>
<accession>A0ABT4VJ68</accession>
<dbReference type="InterPro" id="IPR009506">
    <property type="entry name" value="YjiS-like"/>
</dbReference>
<sequence>MLNNARMEFRNTSGLTVVPAKHAVRTPLVSRLVEEIRTRWKRYQCARLHRQTEKEIAKLSDHMLHDIGWPARYDKRESCRRVGL</sequence>
<evidence type="ECO:0000313" key="2">
    <source>
        <dbReference type="EMBL" id="MDA4844705.1"/>
    </source>
</evidence>
<keyword evidence="3" id="KW-1185">Reference proteome</keyword>
<name>A0ABT4VJ68_9HYPH</name>
<comment type="caution">
    <text evidence="2">The sequence shown here is derived from an EMBL/GenBank/DDBJ whole genome shotgun (WGS) entry which is preliminary data.</text>
</comment>
<proteinExistence type="predicted"/>
<dbReference type="RefSeq" id="WP_271088234.1">
    <property type="nucleotide sequence ID" value="NZ_JAPJZH010000002.1"/>
</dbReference>